<dbReference type="PRINTS" id="PR01038">
    <property type="entry name" value="TRNASYNTHARG"/>
</dbReference>
<keyword evidence="7 10" id="KW-0648">Protein biosynthesis</keyword>
<evidence type="ECO:0000256" key="10">
    <source>
        <dbReference type="HAMAP-Rule" id="MF_00123"/>
    </source>
</evidence>
<comment type="catalytic activity">
    <reaction evidence="9 10">
        <text>tRNA(Arg) + L-arginine + ATP = L-arginyl-tRNA(Arg) + AMP + diphosphate</text>
        <dbReference type="Rhea" id="RHEA:20301"/>
        <dbReference type="Rhea" id="RHEA-COMP:9658"/>
        <dbReference type="Rhea" id="RHEA-COMP:9673"/>
        <dbReference type="ChEBI" id="CHEBI:30616"/>
        <dbReference type="ChEBI" id="CHEBI:32682"/>
        <dbReference type="ChEBI" id="CHEBI:33019"/>
        <dbReference type="ChEBI" id="CHEBI:78442"/>
        <dbReference type="ChEBI" id="CHEBI:78513"/>
        <dbReference type="ChEBI" id="CHEBI:456215"/>
        <dbReference type="EC" id="6.1.1.19"/>
    </reaction>
</comment>
<evidence type="ECO:0000256" key="4">
    <source>
        <dbReference type="ARBA" id="ARBA00022598"/>
    </source>
</evidence>
<protein>
    <recommendedName>
        <fullName evidence="10">Arginine--tRNA ligase</fullName>
        <ecNumber evidence="10">6.1.1.19</ecNumber>
    </recommendedName>
    <alternativeName>
        <fullName evidence="10">Arginyl-tRNA synthetase</fullName>
        <shortName evidence="10">ArgRS</shortName>
    </alternativeName>
</protein>
<dbReference type="Gene3D" id="3.40.50.620">
    <property type="entry name" value="HUPs"/>
    <property type="match status" value="1"/>
</dbReference>
<dbReference type="InterPro" id="IPR009080">
    <property type="entry name" value="tRNAsynth_Ia_anticodon-bd"/>
</dbReference>
<feature type="domain" description="DALR anticodon binding" evidence="12">
    <location>
        <begin position="478"/>
        <end position="599"/>
    </location>
</feature>
<dbReference type="GO" id="GO:0005737">
    <property type="term" value="C:cytoplasm"/>
    <property type="evidence" value="ECO:0007669"/>
    <property type="project" value="UniProtKB-SubCell"/>
</dbReference>
<evidence type="ECO:0000256" key="11">
    <source>
        <dbReference type="RuleBase" id="RU363038"/>
    </source>
</evidence>
<sequence length="599" mass="65328">MQLQYRIAQHNAPPVKDSLHALFDQALASLASAREISTATVPFAIERSRDGAHGDFACNAAMVNAKVFGQPPRAIAQALVEALPAHPGVERVEIAGPGFINIFLKADARHAVVAQVLERGDAYGRVAPGRGEKITLEFVSANPTGPLHVGHGRGAAYGATLGNLLAAAGHDVQREYYVNDAGRQMDILGTSTWLRYLEQLGEPLRFPDNGYRGDYINAIASDLVERAGERFRQPWATVAEGLPADEGQGGDKEAHIDAIVARAKALLGPEGYGVFFDAALETILADIREDLAGFGVTFDNWFSERSLVYSGAIDRALKQLDDGGHLYEKDGALWFRATTFGDEKDRVVRRENGALTYFASDLGYLNNKFERGYTRALYLFGADHHGYIARLKAAAQGLGHDPERIEIRLVQFAVLYENGEKIQMSTRSGQFVTLRDLRRDVGNDAARFFYVMRGNDQHLDFDLALAREQSSNNPVYYLQYAHARIASLFRQAQGKGVQWNRNAGLAALDQLSTGTEAAVMTALSRYPEWIAAAAEQRAPQLVANGLRELAMAFHAFYNAEPILAADSPLRDARLALSAAVKQVLANGLALLGVSAPDSM</sequence>
<evidence type="ECO:0000259" key="13">
    <source>
        <dbReference type="SMART" id="SM01016"/>
    </source>
</evidence>
<evidence type="ECO:0000256" key="3">
    <source>
        <dbReference type="ARBA" id="ARBA00022490"/>
    </source>
</evidence>
<dbReference type="InterPro" id="IPR014729">
    <property type="entry name" value="Rossmann-like_a/b/a_fold"/>
</dbReference>
<comment type="similarity">
    <text evidence="2 10 11">Belongs to the class-I aminoacyl-tRNA synthetase family.</text>
</comment>
<dbReference type="Pfam" id="PF05746">
    <property type="entry name" value="DALR_1"/>
    <property type="match status" value="1"/>
</dbReference>
<dbReference type="GO" id="GO:0005524">
    <property type="term" value="F:ATP binding"/>
    <property type="evidence" value="ECO:0007669"/>
    <property type="project" value="UniProtKB-UniRule"/>
</dbReference>
<dbReference type="GO" id="GO:0006420">
    <property type="term" value="P:arginyl-tRNA aminoacylation"/>
    <property type="evidence" value="ECO:0007669"/>
    <property type="project" value="UniProtKB-UniRule"/>
</dbReference>
<evidence type="ECO:0000256" key="7">
    <source>
        <dbReference type="ARBA" id="ARBA00022917"/>
    </source>
</evidence>
<dbReference type="Gene3D" id="3.30.1360.70">
    <property type="entry name" value="Arginyl tRNA synthetase N-terminal domain"/>
    <property type="match status" value="1"/>
</dbReference>
<evidence type="ECO:0000256" key="5">
    <source>
        <dbReference type="ARBA" id="ARBA00022741"/>
    </source>
</evidence>
<dbReference type="Pfam" id="PF00750">
    <property type="entry name" value="tRNA-synt_1d"/>
    <property type="match status" value="2"/>
</dbReference>
<dbReference type="InterPro" id="IPR008909">
    <property type="entry name" value="DALR_anticod-bd"/>
</dbReference>
<evidence type="ECO:0000256" key="6">
    <source>
        <dbReference type="ARBA" id="ARBA00022840"/>
    </source>
</evidence>
<dbReference type="Gene3D" id="1.10.730.10">
    <property type="entry name" value="Isoleucyl-tRNA Synthetase, Domain 1"/>
    <property type="match status" value="1"/>
</dbReference>
<dbReference type="SMART" id="SM00836">
    <property type="entry name" value="DALR_1"/>
    <property type="match status" value="1"/>
</dbReference>
<dbReference type="PROSITE" id="PS00178">
    <property type="entry name" value="AA_TRNA_LIGASE_I"/>
    <property type="match status" value="1"/>
</dbReference>
<dbReference type="Proteomes" id="UP000294599">
    <property type="component" value="Unassembled WGS sequence"/>
</dbReference>
<reference evidence="14 15" key="1">
    <citation type="submission" date="2019-03" db="EMBL/GenBank/DDBJ databases">
        <title>Genomic Encyclopedia of Type Strains, Phase IV (KMG-IV): sequencing the most valuable type-strain genomes for metagenomic binning, comparative biology and taxonomic classification.</title>
        <authorList>
            <person name="Goeker M."/>
        </authorList>
    </citation>
    <scope>NUCLEOTIDE SEQUENCE [LARGE SCALE GENOMIC DNA]</scope>
    <source>
        <strain evidence="14 15">DSM 21944</strain>
    </source>
</reference>
<comment type="subunit">
    <text evidence="10">Monomer.</text>
</comment>
<gene>
    <name evidence="10" type="primary">argS</name>
    <name evidence="14" type="ORF">EDC25_10813</name>
</gene>
<dbReference type="InterPro" id="IPR036695">
    <property type="entry name" value="Arg-tRNA-synth_N_sf"/>
</dbReference>
<evidence type="ECO:0000259" key="12">
    <source>
        <dbReference type="SMART" id="SM00836"/>
    </source>
</evidence>
<evidence type="ECO:0000256" key="2">
    <source>
        <dbReference type="ARBA" id="ARBA00005594"/>
    </source>
</evidence>
<keyword evidence="3 10" id="KW-0963">Cytoplasm</keyword>
<dbReference type="CDD" id="cd00671">
    <property type="entry name" value="ArgRS_core"/>
    <property type="match status" value="1"/>
</dbReference>
<dbReference type="SMART" id="SM01016">
    <property type="entry name" value="Arg_tRNA_synt_N"/>
    <property type="match status" value="1"/>
</dbReference>
<evidence type="ECO:0000256" key="1">
    <source>
        <dbReference type="ARBA" id="ARBA00004496"/>
    </source>
</evidence>
<dbReference type="HAMAP" id="MF_00123">
    <property type="entry name" value="Arg_tRNA_synth"/>
    <property type="match status" value="1"/>
</dbReference>
<evidence type="ECO:0000313" key="15">
    <source>
        <dbReference type="Proteomes" id="UP000294599"/>
    </source>
</evidence>
<evidence type="ECO:0000256" key="8">
    <source>
        <dbReference type="ARBA" id="ARBA00023146"/>
    </source>
</evidence>
<dbReference type="InterPro" id="IPR001278">
    <property type="entry name" value="Arg-tRNA-ligase"/>
</dbReference>
<dbReference type="InterPro" id="IPR001412">
    <property type="entry name" value="aa-tRNA-synth_I_CS"/>
</dbReference>
<feature type="domain" description="Arginyl tRNA synthetase N-terminal" evidence="13">
    <location>
        <begin position="17"/>
        <end position="104"/>
    </location>
</feature>
<proteinExistence type="inferred from homology"/>
<keyword evidence="4 10" id="KW-0436">Ligase</keyword>
<organism evidence="14 15">
    <name type="scientific">Pseudofulvimonas gallinarii</name>
    <dbReference type="NCBI Taxonomy" id="634155"/>
    <lineage>
        <taxon>Bacteria</taxon>
        <taxon>Pseudomonadati</taxon>
        <taxon>Pseudomonadota</taxon>
        <taxon>Gammaproteobacteria</taxon>
        <taxon>Lysobacterales</taxon>
        <taxon>Rhodanobacteraceae</taxon>
        <taxon>Pseudofulvimonas</taxon>
    </lineage>
</organism>
<evidence type="ECO:0000313" key="14">
    <source>
        <dbReference type="EMBL" id="TCS98434.1"/>
    </source>
</evidence>
<dbReference type="PANTHER" id="PTHR11956:SF5">
    <property type="entry name" value="ARGININE--TRNA LIGASE, CYTOPLASMIC"/>
    <property type="match status" value="1"/>
</dbReference>
<dbReference type="GO" id="GO:0004814">
    <property type="term" value="F:arginine-tRNA ligase activity"/>
    <property type="evidence" value="ECO:0007669"/>
    <property type="project" value="UniProtKB-UniRule"/>
</dbReference>
<feature type="short sequence motif" description="'HIGH' region" evidence="10">
    <location>
        <begin position="141"/>
        <end position="151"/>
    </location>
</feature>
<dbReference type="AlphaFoldDB" id="A0A4R3LIW0"/>
<keyword evidence="15" id="KW-1185">Reference proteome</keyword>
<keyword evidence="6 10" id="KW-0067">ATP-binding</keyword>
<keyword evidence="5 10" id="KW-0547">Nucleotide-binding</keyword>
<dbReference type="SUPFAM" id="SSF47323">
    <property type="entry name" value="Anticodon-binding domain of a subclass of class I aminoacyl-tRNA synthetases"/>
    <property type="match status" value="1"/>
</dbReference>
<dbReference type="EC" id="6.1.1.19" evidence="10"/>
<comment type="caution">
    <text evidence="14">The sequence shown here is derived from an EMBL/GenBank/DDBJ whole genome shotgun (WGS) entry which is preliminary data.</text>
</comment>
<dbReference type="PANTHER" id="PTHR11956">
    <property type="entry name" value="ARGINYL-TRNA SYNTHETASE"/>
    <property type="match status" value="1"/>
</dbReference>
<evidence type="ECO:0000256" key="9">
    <source>
        <dbReference type="ARBA" id="ARBA00049339"/>
    </source>
</evidence>
<dbReference type="NCBIfam" id="TIGR00456">
    <property type="entry name" value="argS"/>
    <property type="match status" value="1"/>
</dbReference>
<dbReference type="SUPFAM" id="SSF55190">
    <property type="entry name" value="Arginyl-tRNA synthetase (ArgRS), N-terminal 'additional' domain"/>
    <property type="match status" value="1"/>
</dbReference>
<keyword evidence="8 10" id="KW-0030">Aminoacyl-tRNA synthetase</keyword>
<accession>A0A4R3LIW0</accession>
<dbReference type="FunFam" id="1.10.730.10:FF:000008">
    <property type="entry name" value="Arginine--tRNA ligase"/>
    <property type="match status" value="1"/>
</dbReference>
<dbReference type="InterPro" id="IPR035684">
    <property type="entry name" value="ArgRS_core"/>
</dbReference>
<dbReference type="EMBL" id="SMAF01000008">
    <property type="protein sequence ID" value="TCS98434.1"/>
    <property type="molecule type" value="Genomic_DNA"/>
</dbReference>
<name>A0A4R3LIW0_9GAMM</name>
<dbReference type="SUPFAM" id="SSF52374">
    <property type="entry name" value="Nucleotidylyl transferase"/>
    <property type="match status" value="1"/>
</dbReference>
<dbReference type="InterPro" id="IPR005148">
    <property type="entry name" value="Arg-tRNA-synth_N"/>
</dbReference>
<comment type="subcellular location">
    <subcellularLocation>
        <location evidence="1 10">Cytoplasm</location>
    </subcellularLocation>
</comment>
<dbReference type="Pfam" id="PF03485">
    <property type="entry name" value="Arg_tRNA_synt_N"/>
    <property type="match status" value="1"/>
</dbReference>